<dbReference type="RefSeq" id="WP_012375355.1">
    <property type="nucleotide sequence ID" value="NC_010571.1"/>
</dbReference>
<dbReference type="PANTHER" id="PTHR34990:SF2">
    <property type="entry name" value="BLL8164 PROTEIN"/>
    <property type="match status" value="1"/>
</dbReference>
<name>B1ZT31_OPITP</name>
<keyword evidence="8" id="KW-1185">Reference proteome</keyword>
<dbReference type="GO" id="GO:0008758">
    <property type="term" value="F:UDP-2,3-diacylglucosamine hydrolase activity"/>
    <property type="evidence" value="ECO:0007669"/>
    <property type="project" value="TreeGrafter"/>
</dbReference>
<protein>
    <submittedName>
        <fullName evidence="7">Metallophosphoesterase</fullName>
    </submittedName>
</protein>
<dbReference type="STRING" id="452637.Oter_2538"/>
<evidence type="ECO:0000313" key="7">
    <source>
        <dbReference type="EMBL" id="ACB75820.1"/>
    </source>
</evidence>
<evidence type="ECO:0000256" key="4">
    <source>
        <dbReference type="ARBA" id="ARBA00023136"/>
    </source>
</evidence>
<dbReference type="HOGENOM" id="CLU_061126_1_0_0"/>
<dbReference type="InterPro" id="IPR004843">
    <property type="entry name" value="Calcineurin-like_PHP"/>
</dbReference>
<dbReference type="Pfam" id="PF00149">
    <property type="entry name" value="Metallophos"/>
    <property type="match status" value="1"/>
</dbReference>
<evidence type="ECO:0000256" key="5">
    <source>
        <dbReference type="ARBA" id="ARBA00023211"/>
    </source>
</evidence>
<dbReference type="GO" id="GO:0046872">
    <property type="term" value="F:metal ion binding"/>
    <property type="evidence" value="ECO:0007669"/>
    <property type="project" value="UniProtKB-KW"/>
</dbReference>
<dbReference type="GO" id="GO:0016020">
    <property type="term" value="C:membrane"/>
    <property type="evidence" value="ECO:0007669"/>
    <property type="project" value="GOC"/>
</dbReference>
<keyword evidence="2" id="KW-0997">Cell inner membrane</keyword>
<dbReference type="EMBL" id="CP001032">
    <property type="protein sequence ID" value="ACB75820.1"/>
    <property type="molecule type" value="Genomic_DNA"/>
</dbReference>
<evidence type="ECO:0000259" key="6">
    <source>
        <dbReference type="Pfam" id="PF00149"/>
    </source>
</evidence>
<evidence type="ECO:0000256" key="1">
    <source>
        <dbReference type="ARBA" id="ARBA00022475"/>
    </source>
</evidence>
<evidence type="ECO:0000256" key="2">
    <source>
        <dbReference type="ARBA" id="ARBA00022519"/>
    </source>
</evidence>
<dbReference type="GO" id="GO:0009245">
    <property type="term" value="P:lipid A biosynthetic process"/>
    <property type="evidence" value="ECO:0007669"/>
    <property type="project" value="TreeGrafter"/>
</dbReference>
<dbReference type="OrthoDB" id="9802481at2"/>
<accession>B1ZT31</accession>
<dbReference type="Proteomes" id="UP000007013">
    <property type="component" value="Chromosome"/>
</dbReference>
<dbReference type="PANTHER" id="PTHR34990">
    <property type="entry name" value="UDP-2,3-DIACYLGLUCOSAMINE HYDROLASE-RELATED"/>
    <property type="match status" value="1"/>
</dbReference>
<evidence type="ECO:0000256" key="3">
    <source>
        <dbReference type="ARBA" id="ARBA00022723"/>
    </source>
</evidence>
<gene>
    <name evidence="7" type="ordered locus">Oter_2538</name>
</gene>
<dbReference type="InterPro" id="IPR029052">
    <property type="entry name" value="Metallo-depent_PP-like"/>
</dbReference>
<proteinExistence type="predicted"/>
<dbReference type="AlphaFoldDB" id="B1ZT31"/>
<dbReference type="SUPFAM" id="SSF56300">
    <property type="entry name" value="Metallo-dependent phosphatases"/>
    <property type="match status" value="1"/>
</dbReference>
<dbReference type="eggNOG" id="COG2908">
    <property type="taxonomic scope" value="Bacteria"/>
</dbReference>
<keyword evidence="4" id="KW-0472">Membrane</keyword>
<reference evidence="7 8" key="1">
    <citation type="journal article" date="2011" name="J. Bacteriol.">
        <title>Genome sequence of the verrucomicrobium Opitutus terrae PB90-1, an abundant inhabitant of rice paddy soil ecosystems.</title>
        <authorList>
            <person name="van Passel M.W."/>
            <person name="Kant R."/>
            <person name="Palva A."/>
            <person name="Copeland A."/>
            <person name="Lucas S."/>
            <person name="Lapidus A."/>
            <person name="Glavina del Rio T."/>
            <person name="Pitluck S."/>
            <person name="Goltsman E."/>
            <person name="Clum A."/>
            <person name="Sun H."/>
            <person name="Schmutz J."/>
            <person name="Larimer F.W."/>
            <person name="Land M.L."/>
            <person name="Hauser L."/>
            <person name="Kyrpides N."/>
            <person name="Mikhailova N."/>
            <person name="Richardson P.P."/>
            <person name="Janssen P.H."/>
            <person name="de Vos W.M."/>
            <person name="Smidt H."/>
        </authorList>
    </citation>
    <scope>NUCLEOTIDE SEQUENCE [LARGE SCALE GENOMIC DNA]</scope>
    <source>
        <strain evidence="8">DSM 11246 / JCM 15787 / PB90-1</strain>
    </source>
</reference>
<dbReference type="InterPro" id="IPR043461">
    <property type="entry name" value="LpxH-like"/>
</dbReference>
<dbReference type="CDD" id="cd07398">
    <property type="entry name" value="MPP_YbbF-LpxH"/>
    <property type="match status" value="1"/>
</dbReference>
<evidence type="ECO:0000313" key="8">
    <source>
        <dbReference type="Proteomes" id="UP000007013"/>
    </source>
</evidence>
<organism evidence="7 8">
    <name type="scientific">Opitutus terrae (strain DSM 11246 / JCM 15787 / PB90-1)</name>
    <dbReference type="NCBI Taxonomy" id="452637"/>
    <lineage>
        <taxon>Bacteria</taxon>
        <taxon>Pseudomonadati</taxon>
        <taxon>Verrucomicrobiota</taxon>
        <taxon>Opitutia</taxon>
        <taxon>Opitutales</taxon>
        <taxon>Opitutaceae</taxon>
        <taxon>Opitutus</taxon>
    </lineage>
</organism>
<keyword evidence="1" id="KW-1003">Cell membrane</keyword>
<keyword evidence="5" id="KW-0464">Manganese</keyword>
<feature type="domain" description="Calcineurin-like phosphoesterase" evidence="6">
    <location>
        <begin position="8"/>
        <end position="207"/>
    </location>
</feature>
<sequence>MKPRLDVRTVILSDVHLGTPDCKIDEVNHFLRHVRCAKLILNGDIIDGWQLTRSGRWTKAHTRFVRIVLKKLEKRDTEIVYLRGNHDDVLTSFLPLQFENLQIVEDHVHHGLRGPYLVLHGDVFDVVTRDFVFLAHLGDWGYRALLRLNRIYNAWRAWRGLDTWSLSKAIKARVKSAVSHVSKFETHLAQLARERGCIGVMCGHIHSAADKRVGDVHYLNSGDWVESLTAIVEHWDGRYELVTFADFIRLFPRAESSDAATADSLAAAA</sequence>
<keyword evidence="3" id="KW-0479">Metal-binding</keyword>
<dbReference type="Gene3D" id="3.60.21.10">
    <property type="match status" value="1"/>
</dbReference>
<dbReference type="KEGG" id="ote:Oter_2538"/>